<organism evidence="3 4">
    <name type="scientific">Paenibacillus uliginis N3/975</name>
    <dbReference type="NCBI Taxonomy" id="1313296"/>
    <lineage>
        <taxon>Bacteria</taxon>
        <taxon>Bacillati</taxon>
        <taxon>Bacillota</taxon>
        <taxon>Bacilli</taxon>
        <taxon>Bacillales</taxon>
        <taxon>Paenibacillaceae</taxon>
        <taxon>Paenibacillus</taxon>
    </lineage>
</organism>
<evidence type="ECO:0000313" key="4">
    <source>
        <dbReference type="Proteomes" id="UP000192940"/>
    </source>
</evidence>
<dbReference type="STRING" id="1313296.SAMN05661091_2431"/>
<evidence type="ECO:0000259" key="2">
    <source>
        <dbReference type="Pfam" id="PF04892"/>
    </source>
</evidence>
<name>A0A1X7HCY9_9BACL</name>
<keyword evidence="1" id="KW-0812">Transmembrane</keyword>
<dbReference type="InterPro" id="IPR053150">
    <property type="entry name" value="Teicoplanin_resist-assoc"/>
</dbReference>
<dbReference type="RefSeq" id="WP_208919395.1">
    <property type="nucleotide sequence ID" value="NZ_LT840184.1"/>
</dbReference>
<dbReference type="AlphaFoldDB" id="A0A1X7HCY9"/>
<protein>
    <submittedName>
        <fullName evidence="3">Glycopeptide antibiotics resistance protein</fullName>
    </submittedName>
</protein>
<dbReference type="PANTHER" id="PTHR36834:SF1">
    <property type="entry name" value="INTEGRAL MEMBRANE PROTEIN"/>
    <property type="match status" value="1"/>
</dbReference>
<evidence type="ECO:0000256" key="1">
    <source>
        <dbReference type="SAM" id="Phobius"/>
    </source>
</evidence>
<accession>A0A1X7HCY9</accession>
<dbReference type="PANTHER" id="PTHR36834">
    <property type="entry name" value="MEMBRANE PROTEIN-RELATED"/>
    <property type="match status" value="1"/>
</dbReference>
<evidence type="ECO:0000313" key="3">
    <source>
        <dbReference type="EMBL" id="SMF83657.1"/>
    </source>
</evidence>
<sequence length="171" mass="19078">MKSWNKLIVLTLFTLYLFVLLKVILFKFGSVDIPFLWHQLQRAIENPEYMMNRLQSGNFTAFKSIKQYLHRLSSGHNLVNFIGNIVIFVPNGIFISLLTKNKFLSVLMSSLGLSLGLECSQVLFSMGIFDVDDLILNVSGGLLGYGSFQIMKWVYGGVSVAGSALVGIKDS</sequence>
<dbReference type="Pfam" id="PF04892">
    <property type="entry name" value="VanZ"/>
    <property type="match status" value="1"/>
</dbReference>
<proteinExistence type="predicted"/>
<keyword evidence="1" id="KW-1133">Transmembrane helix</keyword>
<keyword evidence="4" id="KW-1185">Reference proteome</keyword>
<feature type="transmembrane region" description="Helical" evidence="1">
    <location>
        <begin position="78"/>
        <end position="99"/>
    </location>
</feature>
<feature type="transmembrane region" description="Helical" evidence="1">
    <location>
        <begin position="7"/>
        <end position="28"/>
    </location>
</feature>
<dbReference type="EMBL" id="LT840184">
    <property type="protein sequence ID" value="SMF83657.1"/>
    <property type="molecule type" value="Genomic_DNA"/>
</dbReference>
<dbReference type="Proteomes" id="UP000192940">
    <property type="component" value="Chromosome I"/>
</dbReference>
<reference evidence="3 4" key="1">
    <citation type="submission" date="2017-04" db="EMBL/GenBank/DDBJ databases">
        <authorList>
            <person name="Afonso C.L."/>
            <person name="Miller P.J."/>
            <person name="Scott M.A."/>
            <person name="Spackman E."/>
            <person name="Goraichik I."/>
            <person name="Dimitrov K.M."/>
            <person name="Suarez D.L."/>
            <person name="Swayne D.E."/>
        </authorList>
    </citation>
    <scope>NUCLEOTIDE SEQUENCE [LARGE SCALE GENOMIC DNA]</scope>
    <source>
        <strain evidence="3 4">N3/975</strain>
    </source>
</reference>
<keyword evidence="1" id="KW-0472">Membrane</keyword>
<feature type="domain" description="VanZ-like" evidence="2">
    <location>
        <begin position="13"/>
        <end position="151"/>
    </location>
</feature>
<feature type="transmembrane region" description="Helical" evidence="1">
    <location>
        <begin position="149"/>
        <end position="168"/>
    </location>
</feature>
<gene>
    <name evidence="3" type="ORF">SAMN05661091_2431</name>
</gene>
<feature type="transmembrane region" description="Helical" evidence="1">
    <location>
        <begin position="106"/>
        <end position="129"/>
    </location>
</feature>
<dbReference type="InterPro" id="IPR006976">
    <property type="entry name" value="VanZ-like"/>
</dbReference>